<evidence type="ECO:0000256" key="4">
    <source>
        <dbReference type="ARBA" id="ARBA00022723"/>
    </source>
</evidence>
<dbReference type="EMBL" id="UYYB01022623">
    <property type="protein sequence ID" value="VDM71897.1"/>
    <property type="molecule type" value="Genomic_DNA"/>
</dbReference>
<dbReference type="GO" id="GO:0046938">
    <property type="term" value="P:phytochelatin biosynthetic process"/>
    <property type="evidence" value="ECO:0007669"/>
    <property type="project" value="InterPro"/>
</dbReference>
<accession>A0A3P7J6D3</accession>
<dbReference type="GO" id="GO:0046872">
    <property type="term" value="F:metal ion binding"/>
    <property type="evidence" value="ECO:0007669"/>
    <property type="project" value="UniProtKB-KW"/>
</dbReference>
<keyword evidence="3" id="KW-0808">Transferase</keyword>
<dbReference type="InterPro" id="IPR038765">
    <property type="entry name" value="Papain-like_cys_pep_sf"/>
</dbReference>
<dbReference type="PANTHER" id="PTHR33447">
    <property type="entry name" value="GLUTATHIONE GAMMA-GLUTAMYLCYSTEINYLTRANSFERASE"/>
    <property type="match status" value="1"/>
</dbReference>
<protein>
    <recommendedName>
        <fullName evidence="1">glutathione gamma-glutamylcysteinyltransferase</fullName>
        <ecNumber evidence="1">2.3.2.15</ecNumber>
    </recommendedName>
</protein>
<proteinExistence type="predicted"/>
<dbReference type="InterPro" id="IPR038156">
    <property type="entry name" value="PCS_N_sf"/>
</dbReference>
<reference evidence="6 7" key="1">
    <citation type="submission" date="2018-11" db="EMBL/GenBank/DDBJ databases">
        <authorList>
            <consortium name="Pathogen Informatics"/>
        </authorList>
    </citation>
    <scope>NUCLEOTIDE SEQUENCE [LARGE SCALE GENOMIC DNA]</scope>
</reference>
<evidence type="ECO:0000256" key="2">
    <source>
        <dbReference type="ARBA" id="ARBA00022539"/>
    </source>
</evidence>
<evidence type="ECO:0000313" key="6">
    <source>
        <dbReference type="EMBL" id="VDM71897.1"/>
    </source>
</evidence>
<dbReference type="Pfam" id="PF05023">
    <property type="entry name" value="Phytochelatin"/>
    <property type="match status" value="1"/>
</dbReference>
<dbReference type="GO" id="GO:0098849">
    <property type="term" value="P:cellular detoxification of cadmium ion"/>
    <property type="evidence" value="ECO:0007669"/>
    <property type="project" value="TreeGrafter"/>
</dbReference>
<evidence type="ECO:0000256" key="3">
    <source>
        <dbReference type="ARBA" id="ARBA00022679"/>
    </source>
</evidence>
<keyword evidence="4" id="KW-0479">Metal-binding</keyword>
<organism evidence="6 7">
    <name type="scientific">Strongylus vulgaris</name>
    <name type="common">Blood worm</name>
    <dbReference type="NCBI Taxonomy" id="40348"/>
    <lineage>
        <taxon>Eukaryota</taxon>
        <taxon>Metazoa</taxon>
        <taxon>Ecdysozoa</taxon>
        <taxon>Nematoda</taxon>
        <taxon>Chromadorea</taxon>
        <taxon>Rhabditida</taxon>
        <taxon>Rhabditina</taxon>
        <taxon>Rhabditomorpha</taxon>
        <taxon>Strongyloidea</taxon>
        <taxon>Strongylidae</taxon>
        <taxon>Strongylus</taxon>
    </lineage>
</organism>
<dbReference type="InterPro" id="IPR007719">
    <property type="entry name" value="PCS_N"/>
</dbReference>
<evidence type="ECO:0000259" key="5">
    <source>
        <dbReference type="PROSITE" id="PS51443"/>
    </source>
</evidence>
<dbReference type="GO" id="GO:0016756">
    <property type="term" value="F:glutathione gamma-glutamylcysteinyltransferase activity"/>
    <property type="evidence" value="ECO:0007669"/>
    <property type="project" value="UniProtKB-EC"/>
</dbReference>
<feature type="domain" description="Peptidase C83" evidence="5">
    <location>
        <begin position="1"/>
        <end position="43"/>
    </location>
</feature>
<dbReference type="PROSITE" id="PS51443">
    <property type="entry name" value="PCS"/>
    <property type="match status" value="1"/>
</dbReference>
<dbReference type="SUPFAM" id="SSF54001">
    <property type="entry name" value="Cysteine proteinases"/>
    <property type="match status" value="1"/>
</dbReference>
<evidence type="ECO:0000313" key="7">
    <source>
        <dbReference type="Proteomes" id="UP000270094"/>
    </source>
</evidence>
<evidence type="ECO:0000256" key="1">
    <source>
        <dbReference type="ARBA" id="ARBA00012468"/>
    </source>
</evidence>
<dbReference type="EC" id="2.3.2.15" evidence="1"/>
<name>A0A3P7J6D3_STRVU</name>
<dbReference type="InterPro" id="IPR040409">
    <property type="entry name" value="PCS-like"/>
</dbReference>
<dbReference type="Gene3D" id="3.90.70.30">
    <property type="entry name" value="Phytochelatin synthase, N-terminal domain"/>
    <property type="match status" value="1"/>
</dbReference>
<dbReference type="OrthoDB" id="448954at2759"/>
<sequence>MDVARFKYPPHWVTLSQLQKAMCSLDPSTKRPRGYLRLKLRTGSRPLLAFAVKANLGCNDADFATAVLSWKEFLLCDVMDDENEELQVSE</sequence>
<dbReference type="GO" id="GO:0010273">
    <property type="term" value="P:detoxification of copper ion"/>
    <property type="evidence" value="ECO:0007669"/>
    <property type="project" value="TreeGrafter"/>
</dbReference>
<keyword evidence="7" id="KW-1185">Reference proteome</keyword>
<dbReference type="PANTHER" id="PTHR33447:SF2">
    <property type="entry name" value="GLUTATHIONE GAMMA-GLUTAMYLCYSTEINYLTRANSFERASE"/>
    <property type="match status" value="1"/>
</dbReference>
<keyword evidence="2" id="KW-0104">Cadmium</keyword>
<dbReference type="AlphaFoldDB" id="A0A3P7J6D3"/>
<dbReference type="Proteomes" id="UP000270094">
    <property type="component" value="Unassembled WGS sequence"/>
</dbReference>
<gene>
    <name evidence="6" type="ORF">SVUK_LOCUS6895</name>
</gene>